<organism evidence="1 2">
    <name type="scientific">Malus domestica</name>
    <name type="common">Apple</name>
    <name type="synonym">Pyrus malus</name>
    <dbReference type="NCBI Taxonomy" id="3750"/>
    <lineage>
        <taxon>Eukaryota</taxon>
        <taxon>Viridiplantae</taxon>
        <taxon>Streptophyta</taxon>
        <taxon>Embryophyta</taxon>
        <taxon>Tracheophyta</taxon>
        <taxon>Spermatophyta</taxon>
        <taxon>Magnoliopsida</taxon>
        <taxon>eudicotyledons</taxon>
        <taxon>Gunneridae</taxon>
        <taxon>Pentapetalae</taxon>
        <taxon>rosids</taxon>
        <taxon>fabids</taxon>
        <taxon>Rosales</taxon>
        <taxon>Rosaceae</taxon>
        <taxon>Amygdaloideae</taxon>
        <taxon>Maleae</taxon>
        <taxon>Malus</taxon>
    </lineage>
</organism>
<reference evidence="1 2" key="1">
    <citation type="submission" date="2018-10" db="EMBL/GenBank/DDBJ databases">
        <title>A high-quality apple genome assembly.</title>
        <authorList>
            <person name="Hu J."/>
        </authorList>
    </citation>
    <scope>NUCLEOTIDE SEQUENCE [LARGE SCALE GENOMIC DNA]</scope>
    <source>
        <strain evidence="2">cv. HFTH1</strain>
        <tissue evidence="1">Young leaf</tissue>
    </source>
</reference>
<dbReference type="Proteomes" id="UP000290289">
    <property type="component" value="Chromosome 14"/>
</dbReference>
<keyword evidence="2" id="KW-1185">Reference proteome</keyword>
<dbReference type="EMBL" id="RDQH01000340">
    <property type="protein sequence ID" value="RXH78008.1"/>
    <property type="molecule type" value="Genomic_DNA"/>
</dbReference>
<name>A0A498I2H4_MALDO</name>
<evidence type="ECO:0000313" key="1">
    <source>
        <dbReference type="EMBL" id="RXH78008.1"/>
    </source>
</evidence>
<sequence length="96" mass="10735">MVCGSGKDLEEMDLRSMLVSSNSTESTTVRVSSDKAEWIRIIAFTCSRSPKHHPLVHRVSIAASELPPSIFQRLFAAAFDFWGSKRQEEAHDKGEV</sequence>
<evidence type="ECO:0000313" key="2">
    <source>
        <dbReference type="Proteomes" id="UP000290289"/>
    </source>
</evidence>
<proteinExistence type="predicted"/>
<dbReference type="AlphaFoldDB" id="A0A498I2H4"/>
<protein>
    <submittedName>
        <fullName evidence="1">Uncharacterized protein</fullName>
    </submittedName>
</protein>
<accession>A0A498I2H4</accession>
<comment type="caution">
    <text evidence="1">The sequence shown here is derived from an EMBL/GenBank/DDBJ whole genome shotgun (WGS) entry which is preliminary data.</text>
</comment>
<gene>
    <name evidence="1" type="ORF">DVH24_039979</name>
</gene>